<reference evidence="2 3" key="2">
    <citation type="submission" date="2018-11" db="EMBL/GenBank/DDBJ databases">
        <authorList>
            <consortium name="Pathogen Informatics"/>
        </authorList>
    </citation>
    <scope>NUCLEOTIDE SEQUENCE [LARGE SCALE GENOMIC DNA]</scope>
</reference>
<dbReference type="OrthoDB" id="407198at2759"/>
<evidence type="ECO:0000313" key="3">
    <source>
        <dbReference type="Proteomes" id="UP000271098"/>
    </source>
</evidence>
<keyword evidence="1" id="KW-1133">Transmembrane helix</keyword>
<dbReference type="AlphaFoldDB" id="A0A183EHA4"/>
<evidence type="ECO:0000313" key="4">
    <source>
        <dbReference type="WBParaSite" id="GPUH_0002037001-mRNA-1"/>
    </source>
</evidence>
<sequence length="132" mass="14401">MPFLCKYLIPDTELEAGSTASSDLLKLSSKCRTIGTPTVYTCGVCQIVDDGETSFAKAGYGVYWPHAAELGTGRRYSFYPITLVRCQLQAIIEALQQPASPWSQKKLLVASVIWLLLIISWPACLTGVAVEV</sequence>
<evidence type="ECO:0000313" key="2">
    <source>
        <dbReference type="EMBL" id="VDN35853.1"/>
    </source>
</evidence>
<dbReference type="GO" id="GO:0003676">
    <property type="term" value="F:nucleic acid binding"/>
    <property type="evidence" value="ECO:0007669"/>
    <property type="project" value="InterPro"/>
</dbReference>
<reference evidence="4" key="1">
    <citation type="submission" date="2016-06" db="UniProtKB">
        <authorList>
            <consortium name="WormBaseParasite"/>
        </authorList>
    </citation>
    <scope>IDENTIFICATION</scope>
</reference>
<feature type="transmembrane region" description="Helical" evidence="1">
    <location>
        <begin position="107"/>
        <end position="130"/>
    </location>
</feature>
<protein>
    <submittedName>
        <fullName evidence="4">CULT domain-containing protein</fullName>
    </submittedName>
</protein>
<dbReference type="InterPro" id="IPR036397">
    <property type="entry name" value="RNaseH_sf"/>
</dbReference>
<gene>
    <name evidence="2" type="ORF">GPUH_LOCUS20346</name>
</gene>
<accession>A0A183EHA4</accession>
<name>A0A183EHA4_9BILA</name>
<dbReference type="Gene3D" id="3.30.420.10">
    <property type="entry name" value="Ribonuclease H-like superfamily/Ribonuclease H"/>
    <property type="match status" value="1"/>
</dbReference>
<keyword evidence="1" id="KW-0812">Transmembrane</keyword>
<organism evidence="4">
    <name type="scientific">Gongylonema pulchrum</name>
    <dbReference type="NCBI Taxonomy" id="637853"/>
    <lineage>
        <taxon>Eukaryota</taxon>
        <taxon>Metazoa</taxon>
        <taxon>Ecdysozoa</taxon>
        <taxon>Nematoda</taxon>
        <taxon>Chromadorea</taxon>
        <taxon>Rhabditida</taxon>
        <taxon>Spirurina</taxon>
        <taxon>Spiruromorpha</taxon>
        <taxon>Spiruroidea</taxon>
        <taxon>Gongylonematidae</taxon>
        <taxon>Gongylonema</taxon>
    </lineage>
</organism>
<keyword evidence="3" id="KW-1185">Reference proteome</keyword>
<proteinExistence type="predicted"/>
<evidence type="ECO:0000256" key="1">
    <source>
        <dbReference type="SAM" id="Phobius"/>
    </source>
</evidence>
<dbReference type="Proteomes" id="UP000271098">
    <property type="component" value="Unassembled WGS sequence"/>
</dbReference>
<keyword evidence="1" id="KW-0472">Membrane</keyword>
<dbReference type="WBParaSite" id="GPUH_0002037001-mRNA-1">
    <property type="protein sequence ID" value="GPUH_0002037001-mRNA-1"/>
    <property type="gene ID" value="GPUH_0002037001"/>
</dbReference>
<dbReference type="EMBL" id="UYRT01090260">
    <property type="protein sequence ID" value="VDN35853.1"/>
    <property type="molecule type" value="Genomic_DNA"/>
</dbReference>